<protein>
    <submittedName>
        <fullName evidence="1">Uncharacterized protein</fullName>
    </submittedName>
</protein>
<reference evidence="1 2" key="1">
    <citation type="journal article" date="2010" name="Nature">
        <title>Nitrite-driven anaerobic methane oxidation by oxygenic bacteria.</title>
        <authorList>
            <person name="Ettwig K.F."/>
            <person name="Butler M.K."/>
            <person name="Le Paslier D."/>
            <person name="Pelletier E."/>
            <person name="Mangenot S."/>
            <person name="Kuypers M.M.M."/>
            <person name="Schreiber F."/>
            <person name="Dutilh B.E."/>
            <person name="Zedelius J."/>
            <person name="de Beer D."/>
            <person name="Gloerich J."/>
            <person name="Wessels H.J.C.T."/>
            <person name="van Allen T."/>
            <person name="Luesken F."/>
            <person name="Wu M."/>
            <person name="van de Pas-Schoonen K.T."/>
            <person name="Op den Camp H.J.M."/>
            <person name="Janssen-Megens E.M."/>
            <person name="Francoijs K-J."/>
            <person name="Stunnenberg H."/>
            <person name="Weissenbach J."/>
            <person name="Jetten M.S.M."/>
            <person name="Strous M."/>
        </authorList>
    </citation>
    <scope>NUCLEOTIDE SEQUENCE [LARGE SCALE GENOMIC DNA]</scope>
</reference>
<organism evidence="1 2">
    <name type="scientific">Methylomirabilis oxygeniifera</name>
    <dbReference type="NCBI Taxonomy" id="671143"/>
    <lineage>
        <taxon>Bacteria</taxon>
        <taxon>Candidatus Methylomirabilota</taxon>
        <taxon>Candidatus Methylomirabilia</taxon>
        <taxon>Candidatus Methylomirabilales</taxon>
        <taxon>Candidatus Methylomirabilaceae</taxon>
        <taxon>Candidatus Methylomirabilis</taxon>
    </lineage>
</organism>
<proteinExistence type="predicted"/>
<dbReference type="EMBL" id="FP565575">
    <property type="protein sequence ID" value="CBE67889.1"/>
    <property type="molecule type" value="Genomic_DNA"/>
</dbReference>
<evidence type="ECO:0000313" key="1">
    <source>
        <dbReference type="EMBL" id="CBE67889.1"/>
    </source>
</evidence>
<dbReference type="KEGG" id="mox:DAMO_0827"/>
<dbReference type="Proteomes" id="UP000006898">
    <property type="component" value="Chromosome"/>
</dbReference>
<gene>
    <name evidence="1" type="ORF">DAMO_0827</name>
</gene>
<dbReference type="AlphaFoldDB" id="D5MLM3"/>
<sequence length="73" mass="8057">MGILGIQAQRSIVQLDGLIRLIALRQDYSEVRQRLNMIPISEQDLMIFLPGGLEVASIERGVGRLQGRINLGG</sequence>
<evidence type="ECO:0000313" key="2">
    <source>
        <dbReference type="Proteomes" id="UP000006898"/>
    </source>
</evidence>
<accession>D5MLM3</accession>
<dbReference type="HOGENOM" id="CLU_2697756_0_0_0"/>
<name>D5MLM3_METO1</name>